<dbReference type="InterPro" id="IPR002734">
    <property type="entry name" value="RibDG_C"/>
</dbReference>
<gene>
    <name evidence="2" type="ORF">EGO53_12495</name>
</gene>
<evidence type="ECO:0000313" key="3">
    <source>
        <dbReference type="Proteomes" id="UP000317572"/>
    </source>
</evidence>
<dbReference type="PANTHER" id="PTHR38011">
    <property type="entry name" value="DIHYDROFOLATE REDUCTASE FAMILY PROTEIN (AFU_ORTHOLOGUE AFUA_8G06820)"/>
    <property type="match status" value="1"/>
</dbReference>
<dbReference type="Gene3D" id="3.40.430.10">
    <property type="entry name" value="Dihydrofolate Reductase, subunit A"/>
    <property type="match status" value="1"/>
</dbReference>
<accession>A0A515CWM5</accession>
<reference evidence="2 3" key="1">
    <citation type="submission" date="2018-11" db="EMBL/GenBank/DDBJ databases">
        <title>The first complete genome of Serratia liquefaciens isolated from metalophyte plant revel distinctness adaptive mechanisms in an extreme habitat.</title>
        <authorList>
            <person name="Caneschi W.L."/>
            <person name="Sanchez A.B."/>
            <person name="Felestrino E.B."/>
            <person name="Assis R.A.B."/>
            <person name="Lemes C.G.C."/>
            <person name="Cordeiro I.F."/>
            <person name="Fonseca N.P."/>
            <person name="Villa M."/>
            <person name="Vieira I.T."/>
            <person name="Moraes L.A."/>
            <person name="Kamino L.H.Y."/>
            <person name="do Carmo F."/>
            <person name="Garcia C.M."/>
            <person name="Almeida N.F."/>
            <person name="Silva R.S."/>
            <person name="Ferro J.A."/>
            <person name="Ferro M.I.T."/>
            <person name="Varani A.M."/>
            <person name="Ferreira R.M."/>
            <person name="dos Santos V.L."/>
            <person name="Silva U.C."/>
            <person name="Setubal J.C."/>
            <person name="Moreira L.M."/>
        </authorList>
    </citation>
    <scope>NUCLEOTIDE SEQUENCE [LARGE SCALE GENOMIC DNA]</scope>
    <source>
        <strain evidence="2 3">FG3</strain>
    </source>
</reference>
<dbReference type="Proteomes" id="UP000317572">
    <property type="component" value="Chromosome"/>
</dbReference>
<dbReference type="PANTHER" id="PTHR38011:SF11">
    <property type="entry name" value="2,5-DIAMINO-6-RIBOSYLAMINO-4(3H)-PYRIMIDINONE 5'-PHOSPHATE REDUCTASE"/>
    <property type="match status" value="1"/>
</dbReference>
<evidence type="ECO:0000259" key="1">
    <source>
        <dbReference type="Pfam" id="PF01872"/>
    </source>
</evidence>
<evidence type="ECO:0000313" key="2">
    <source>
        <dbReference type="EMBL" id="QDL32564.1"/>
    </source>
</evidence>
<dbReference type="AlphaFoldDB" id="A0A515CWM5"/>
<dbReference type="EMBL" id="CP033893">
    <property type="protein sequence ID" value="QDL32564.1"/>
    <property type="molecule type" value="Genomic_DNA"/>
</dbReference>
<dbReference type="STRING" id="614.XJ20_13750"/>
<dbReference type="GO" id="GO:0009231">
    <property type="term" value="P:riboflavin biosynthetic process"/>
    <property type="evidence" value="ECO:0007669"/>
    <property type="project" value="InterPro"/>
</dbReference>
<dbReference type="GO" id="GO:0008703">
    <property type="term" value="F:5-amino-6-(5-phosphoribosylamino)uracil reductase activity"/>
    <property type="evidence" value="ECO:0007669"/>
    <property type="project" value="InterPro"/>
</dbReference>
<organism evidence="2 3">
    <name type="scientific">Serratia liquefaciens</name>
    <dbReference type="NCBI Taxonomy" id="614"/>
    <lineage>
        <taxon>Bacteria</taxon>
        <taxon>Pseudomonadati</taxon>
        <taxon>Pseudomonadota</taxon>
        <taxon>Gammaproteobacteria</taxon>
        <taxon>Enterobacterales</taxon>
        <taxon>Yersiniaceae</taxon>
        <taxon>Serratia</taxon>
    </lineage>
</organism>
<dbReference type="InterPro" id="IPR024072">
    <property type="entry name" value="DHFR-like_dom_sf"/>
</dbReference>
<protein>
    <submittedName>
        <fullName evidence="2">Dihydrofolate reductase</fullName>
    </submittedName>
</protein>
<dbReference type="RefSeq" id="WP_142815400.1">
    <property type="nucleotide sequence ID" value="NZ_CP033893.1"/>
</dbReference>
<dbReference type="SUPFAM" id="SSF53597">
    <property type="entry name" value="Dihydrofolate reductase-like"/>
    <property type="match status" value="1"/>
</dbReference>
<sequence length="179" mass="19994">MVTTHVFIATSLDGFIARQDGDIDWLLQRDTSAEDHGFDTFIADKDMILMGRGTYEKVLTFDIWPYDLPVLVLSKQLANEQVPSALTGKVRFANLTPKYALEQLATQNVHRVYVDGGQLIQSFLREGLVSDMVITKVPVLLGSGRPLFGSLQQDIDLKLLSNRSFPSGLVQSHYQVLPQ</sequence>
<name>A0A515CWM5_SERLI</name>
<feature type="domain" description="Bacterial bifunctional deaminase-reductase C-terminal" evidence="1">
    <location>
        <begin position="6"/>
        <end position="170"/>
    </location>
</feature>
<dbReference type="InterPro" id="IPR050765">
    <property type="entry name" value="Riboflavin_Biosynth_HTPR"/>
</dbReference>
<proteinExistence type="predicted"/>
<dbReference type="Pfam" id="PF01872">
    <property type="entry name" value="RibD_C"/>
    <property type="match status" value="1"/>
</dbReference>